<dbReference type="PANTHER" id="PTHR36565">
    <property type="entry name" value="UPF0332 PROTEIN TM_1000"/>
    <property type="match status" value="1"/>
</dbReference>
<dbReference type="Gene3D" id="1.20.120.330">
    <property type="entry name" value="Nucleotidyltransferases domain 2"/>
    <property type="match status" value="1"/>
</dbReference>
<evidence type="ECO:0000259" key="2">
    <source>
        <dbReference type="Pfam" id="PF05168"/>
    </source>
</evidence>
<dbReference type="EMBL" id="LBXN01000026">
    <property type="protein sequence ID" value="KKR33002.1"/>
    <property type="molecule type" value="Genomic_DNA"/>
</dbReference>
<dbReference type="Proteomes" id="UP000034539">
    <property type="component" value="Unassembled WGS sequence"/>
</dbReference>
<gene>
    <name evidence="3" type="ORF">UT63_C0026G0010</name>
</gene>
<comment type="similarity">
    <text evidence="1">Belongs to the UPF0332 family.</text>
</comment>
<evidence type="ECO:0000313" key="4">
    <source>
        <dbReference type="Proteomes" id="UP000034539"/>
    </source>
</evidence>
<accession>A0A0G0T553</accession>
<evidence type="ECO:0000256" key="1">
    <source>
        <dbReference type="ARBA" id="ARBA00038248"/>
    </source>
</evidence>
<dbReference type="AlphaFoldDB" id="A0A0G0T553"/>
<dbReference type="Pfam" id="PF05168">
    <property type="entry name" value="HEPN"/>
    <property type="match status" value="1"/>
</dbReference>
<proteinExistence type="inferred from homology"/>
<name>A0A0G0T553_9BACT</name>
<feature type="domain" description="HEPN" evidence="2">
    <location>
        <begin position="28"/>
        <end position="136"/>
    </location>
</feature>
<comment type="caution">
    <text evidence="3">The sequence shown here is derived from an EMBL/GenBank/DDBJ whole genome shotgun (WGS) entry which is preliminary data.</text>
</comment>
<dbReference type="InterPro" id="IPR007842">
    <property type="entry name" value="HEPN_dom"/>
</dbReference>
<protein>
    <recommendedName>
        <fullName evidence="2">HEPN domain-containing protein</fullName>
    </recommendedName>
</protein>
<dbReference type="PANTHER" id="PTHR36565:SF1">
    <property type="entry name" value="UPF0332 PROTEIN TM_1000"/>
    <property type="match status" value="1"/>
</dbReference>
<organism evidence="3 4">
    <name type="scientific">Candidatus Gottesmanbacteria bacterium GW2011_GWC2_39_8</name>
    <dbReference type="NCBI Taxonomy" id="1618450"/>
    <lineage>
        <taxon>Bacteria</taxon>
        <taxon>Candidatus Gottesmaniibacteriota</taxon>
    </lineage>
</organism>
<evidence type="ECO:0000313" key="3">
    <source>
        <dbReference type="EMBL" id="KKR33002.1"/>
    </source>
</evidence>
<dbReference type="SUPFAM" id="SSF81593">
    <property type="entry name" value="Nucleotidyltransferase substrate binding subunit/domain"/>
    <property type="match status" value="1"/>
</dbReference>
<dbReference type="InterPro" id="IPR052226">
    <property type="entry name" value="UPF0332_toxin"/>
</dbReference>
<sequence length="142" mass="16654">MTLEYDECLKRGKIKSFSRGSTLAPKELETAISDLERAKKTYKDGDYKWTTIQIYYSMFHSARALLYTKNLREHSHFCLIAAIKTLYVETKQIPVDLLEGLQEAKNLREDADYYNRWSKQGCEKLLKLAEEFFNKARVIVTK</sequence>
<reference evidence="3 4" key="1">
    <citation type="journal article" date="2015" name="Nature">
        <title>rRNA introns, odd ribosomes, and small enigmatic genomes across a large radiation of phyla.</title>
        <authorList>
            <person name="Brown C.T."/>
            <person name="Hug L.A."/>
            <person name="Thomas B.C."/>
            <person name="Sharon I."/>
            <person name="Castelle C.J."/>
            <person name="Singh A."/>
            <person name="Wilkins M.J."/>
            <person name="Williams K.H."/>
            <person name="Banfield J.F."/>
        </authorList>
    </citation>
    <scope>NUCLEOTIDE SEQUENCE [LARGE SCALE GENOMIC DNA]</scope>
</reference>